<protein>
    <recommendedName>
        <fullName evidence="4">Ribosomal RNA-processing protein 36</fullName>
    </recommendedName>
</protein>
<evidence type="ECO:0000256" key="1">
    <source>
        <dbReference type="SAM" id="MobiDB-lite"/>
    </source>
</evidence>
<evidence type="ECO:0008006" key="4">
    <source>
        <dbReference type="Google" id="ProtNLM"/>
    </source>
</evidence>
<evidence type="ECO:0000313" key="3">
    <source>
        <dbReference type="Proteomes" id="UP001146120"/>
    </source>
</evidence>
<organism evidence="2 3">
    <name type="scientific">Lagenidium giganteum</name>
    <dbReference type="NCBI Taxonomy" id="4803"/>
    <lineage>
        <taxon>Eukaryota</taxon>
        <taxon>Sar</taxon>
        <taxon>Stramenopiles</taxon>
        <taxon>Oomycota</taxon>
        <taxon>Peronosporomycetes</taxon>
        <taxon>Pythiales</taxon>
        <taxon>Pythiaceae</taxon>
    </lineage>
</organism>
<feature type="region of interest" description="Disordered" evidence="1">
    <location>
        <begin position="125"/>
        <end position="154"/>
    </location>
</feature>
<reference evidence="2" key="2">
    <citation type="journal article" date="2023" name="Microbiol Resour">
        <title>Decontamination and Annotation of the Draft Genome Sequence of the Oomycete Lagenidium giganteum ARSEF 373.</title>
        <authorList>
            <person name="Morgan W.R."/>
            <person name="Tartar A."/>
        </authorList>
    </citation>
    <scope>NUCLEOTIDE SEQUENCE</scope>
    <source>
        <strain evidence="2">ARSEF 373</strain>
    </source>
</reference>
<feature type="compositionally biased region" description="Low complexity" evidence="1">
    <location>
        <begin position="17"/>
        <end position="30"/>
    </location>
</feature>
<dbReference type="EMBL" id="DAKRPA010000331">
    <property type="protein sequence ID" value="DAZ93255.1"/>
    <property type="molecule type" value="Genomic_DNA"/>
</dbReference>
<dbReference type="Proteomes" id="UP001146120">
    <property type="component" value="Unassembled WGS sequence"/>
</dbReference>
<gene>
    <name evidence="2" type="ORF">N0F65_012348</name>
</gene>
<reference evidence="2" key="1">
    <citation type="submission" date="2022-11" db="EMBL/GenBank/DDBJ databases">
        <authorList>
            <person name="Morgan W.R."/>
            <person name="Tartar A."/>
        </authorList>
    </citation>
    <scope>NUCLEOTIDE SEQUENCE</scope>
    <source>
        <strain evidence="2">ARSEF 373</strain>
    </source>
</reference>
<dbReference type="AlphaFoldDB" id="A0AAV2YGJ9"/>
<name>A0AAV2YGJ9_9STRA</name>
<accession>A0AAV2YGJ9</accession>
<keyword evidence="3" id="KW-1185">Reference proteome</keyword>
<feature type="region of interest" description="Disordered" evidence="1">
    <location>
        <begin position="1"/>
        <end position="34"/>
    </location>
</feature>
<sequence length="154" mass="17511">MDAGPFSVGRRADRLSIDSSSSSTSDLSLPSRKKKYDDVEPRYLNYTESKVFCANMQTQVERRKMLEERNALKSQERATALKTYFAEKQLRVAEEQDEEVRRGKSLHKYTEAIRKKERDAIVARRRKAKDDAKGVGVPAARKGSIKDNVNAVEA</sequence>
<proteinExistence type="predicted"/>
<comment type="caution">
    <text evidence="2">The sequence shown here is derived from an EMBL/GenBank/DDBJ whole genome shotgun (WGS) entry which is preliminary data.</text>
</comment>
<evidence type="ECO:0000313" key="2">
    <source>
        <dbReference type="EMBL" id="DAZ93255.1"/>
    </source>
</evidence>